<reference evidence="3" key="1">
    <citation type="journal article" date="2013" name="Nat. Genet.">
        <title>The duck genome and transcriptome provide insight into an avian influenza virus reservoir species.</title>
        <authorList>
            <person name="Huang Y."/>
            <person name="Li Y."/>
            <person name="Burt D.W."/>
            <person name="Chen H."/>
            <person name="Zhang Y."/>
            <person name="Qian W."/>
            <person name="Kim H."/>
            <person name="Gan S."/>
            <person name="Zhao Y."/>
            <person name="Li J."/>
            <person name="Yi K."/>
            <person name="Feng H."/>
            <person name="Zhu P."/>
            <person name="Li B."/>
            <person name="Liu Q."/>
            <person name="Fairley S."/>
            <person name="Magor K.E."/>
            <person name="Du Z."/>
            <person name="Hu X."/>
            <person name="Goodman L."/>
            <person name="Tafer H."/>
            <person name="Vignal A."/>
            <person name="Lee T."/>
            <person name="Kim K.W."/>
            <person name="Sheng Z."/>
            <person name="An Y."/>
            <person name="Searle S."/>
            <person name="Herrero J."/>
            <person name="Groenen M.A."/>
            <person name="Crooijmans R.P."/>
            <person name="Faraut T."/>
            <person name="Cai Q."/>
            <person name="Webster R.G."/>
            <person name="Aldridge J.R."/>
            <person name="Warren W.C."/>
            <person name="Bartschat S."/>
            <person name="Kehr S."/>
            <person name="Marz M."/>
            <person name="Stadler P.F."/>
            <person name="Smith J."/>
            <person name="Kraus R.H."/>
            <person name="Zhao Y."/>
            <person name="Ren L."/>
            <person name="Fei J."/>
            <person name="Morisson M."/>
            <person name="Kaiser P."/>
            <person name="Griffin D.K."/>
            <person name="Rao M."/>
            <person name="Pitel F."/>
            <person name="Wang J."/>
            <person name="Li N."/>
        </authorList>
    </citation>
    <scope>NUCLEOTIDE SEQUENCE [LARGE SCALE GENOMIC DNA]</scope>
</reference>
<dbReference type="Proteomes" id="UP000296049">
    <property type="component" value="Unassembled WGS sequence"/>
</dbReference>
<evidence type="ECO:0000313" key="2">
    <source>
        <dbReference type="EMBL" id="EOA93761.1"/>
    </source>
</evidence>
<feature type="compositionally biased region" description="Basic and acidic residues" evidence="1">
    <location>
        <begin position="81"/>
        <end position="96"/>
    </location>
</feature>
<gene>
    <name evidence="2" type="ORF">Anapl_17557</name>
</gene>
<keyword evidence="3" id="KW-1185">Reference proteome</keyword>
<proteinExistence type="predicted"/>
<evidence type="ECO:0000256" key="1">
    <source>
        <dbReference type="SAM" id="MobiDB-lite"/>
    </source>
</evidence>
<name>R0J9W4_ANAPL</name>
<feature type="region of interest" description="Disordered" evidence="1">
    <location>
        <begin position="75"/>
        <end position="108"/>
    </location>
</feature>
<sequence length="253" mass="27457">MERSARRTLGRRTHPQKCQDGFPSEDGQSQPPARCTQPCHCSAQSSARASLAAVPKASELNSLSMHAGMYQSWCRGRRKGSGSEEWREEEKGEARGRGGSRASGGRLRDLLSEPHPALKRQCPASAVAVGRNSPLAQLSCRVQKGLQPQPVTQAVTQARRLAVSISPTGLLSLAAAKATYSNQMSTGHFVSNLRSSKRKVGVFVTPGCPPVRRSSCEVCQEGCAMLVLLLLLTAQFRERTEGSNLELLLRHQR</sequence>
<protein>
    <submittedName>
        <fullName evidence="2">Uncharacterized protein</fullName>
    </submittedName>
</protein>
<accession>R0J9W4</accession>
<feature type="compositionally biased region" description="Basic residues" evidence="1">
    <location>
        <begin position="1"/>
        <end position="15"/>
    </location>
</feature>
<dbReference type="AlphaFoldDB" id="R0J9W4"/>
<feature type="region of interest" description="Disordered" evidence="1">
    <location>
        <begin position="1"/>
        <end position="40"/>
    </location>
</feature>
<dbReference type="EMBL" id="KB745546">
    <property type="protein sequence ID" value="EOA93761.1"/>
    <property type="molecule type" value="Genomic_DNA"/>
</dbReference>
<organism evidence="2 3">
    <name type="scientific">Anas platyrhynchos</name>
    <name type="common">Mallard</name>
    <name type="synonym">Anas boschas</name>
    <dbReference type="NCBI Taxonomy" id="8839"/>
    <lineage>
        <taxon>Eukaryota</taxon>
        <taxon>Metazoa</taxon>
        <taxon>Chordata</taxon>
        <taxon>Craniata</taxon>
        <taxon>Vertebrata</taxon>
        <taxon>Euteleostomi</taxon>
        <taxon>Archelosauria</taxon>
        <taxon>Archosauria</taxon>
        <taxon>Dinosauria</taxon>
        <taxon>Saurischia</taxon>
        <taxon>Theropoda</taxon>
        <taxon>Coelurosauria</taxon>
        <taxon>Aves</taxon>
        <taxon>Neognathae</taxon>
        <taxon>Galloanserae</taxon>
        <taxon>Anseriformes</taxon>
        <taxon>Anatidae</taxon>
        <taxon>Anatinae</taxon>
        <taxon>Anas</taxon>
    </lineage>
</organism>
<evidence type="ECO:0000313" key="3">
    <source>
        <dbReference type="Proteomes" id="UP000296049"/>
    </source>
</evidence>